<dbReference type="AlphaFoldDB" id="A0A4R5N982"/>
<evidence type="ECO:0000313" key="1">
    <source>
        <dbReference type="EMBL" id="TDG68200.1"/>
    </source>
</evidence>
<dbReference type="Proteomes" id="UP000295681">
    <property type="component" value="Unassembled WGS sequence"/>
</dbReference>
<reference evidence="1 2" key="1">
    <citation type="journal article" date="2019" name="Appl. Microbiol. Biotechnol.">
        <title>Uncovering carbohydrate metabolism through a genotype-phenotype association study of 56 lactic acid bacteria genomes.</title>
        <authorList>
            <person name="Buron-Moles G."/>
            <person name="Chailyan A."/>
            <person name="Dolejs I."/>
            <person name="Forster J."/>
            <person name="Miks M.H."/>
        </authorList>
    </citation>
    <scope>NUCLEOTIDE SEQUENCE [LARGE SCALE GENOMIC DNA]</scope>
    <source>
        <strain evidence="1 2">ATCC 700006</strain>
    </source>
</reference>
<dbReference type="EMBL" id="PUFI01000014">
    <property type="protein sequence ID" value="TDG68200.1"/>
    <property type="molecule type" value="Genomic_DNA"/>
</dbReference>
<gene>
    <name evidence="1" type="ORF">C5L23_000506</name>
</gene>
<keyword evidence="2" id="KW-1185">Reference proteome</keyword>
<sequence>MIDFESLVQYVTPTAQLYLRSHDNQIKPISQLAFAPNKLDIILITGNRPITLSQLTTRSRQISGHARLLYPNEDSIFGFQLDITTQPIQIILH</sequence>
<proteinExistence type="predicted"/>
<accession>A0A4R5N982</accession>
<organism evidence="1 2">
    <name type="scientific">Leuconostoc fallax</name>
    <dbReference type="NCBI Taxonomy" id="1251"/>
    <lineage>
        <taxon>Bacteria</taxon>
        <taxon>Bacillati</taxon>
        <taxon>Bacillota</taxon>
        <taxon>Bacilli</taxon>
        <taxon>Lactobacillales</taxon>
        <taxon>Lactobacillaceae</taxon>
        <taxon>Leuconostoc</taxon>
    </lineage>
</organism>
<comment type="caution">
    <text evidence="1">The sequence shown here is derived from an EMBL/GenBank/DDBJ whole genome shotgun (WGS) entry which is preliminary data.</text>
</comment>
<name>A0A4R5N982_9LACO</name>
<evidence type="ECO:0000313" key="2">
    <source>
        <dbReference type="Proteomes" id="UP000295681"/>
    </source>
</evidence>
<protein>
    <submittedName>
        <fullName evidence="1">Uncharacterized protein</fullName>
    </submittedName>
</protein>